<dbReference type="AlphaFoldDB" id="A0A9D1J7Q8"/>
<comment type="caution">
    <text evidence="1">The sequence shown here is derived from an EMBL/GenBank/DDBJ whole genome shotgun (WGS) entry which is preliminary data.</text>
</comment>
<reference evidence="1" key="2">
    <citation type="journal article" date="2021" name="PeerJ">
        <title>Extensive microbial diversity within the chicken gut microbiome revealed by metagenomics and culture.</title>
        <authorList>
            <person name="Gilroy R."/>
            <person name="Ravi A."/>
            <person name="Getino M."/>
            <person name="Pursley I."/>
            <person name="Horton D.L."/>
            <person name="Alikhan N.F."/>
            <person name="Baker D."/>
            <person name="Gharbi K."/>
            <person name="Hall N."/>
            <person name="Watson M."/>
            <person name="Adriaenssens E.M."/>
            <person name="Foster-Nyarko E."/>
            <person name="Jarju S."/>
            <person name="Secka A."/>
            <person name="Antonio M."/>
            <person name="Oren A."/>
            <person name="Chaudhuri R.R."/>
            <person name="La Ragione R."/>
            <person name="Hildebrand F."/>
            <person name="Pallen M.J."/>
        </authorList>
    </citation>
    <scope>NUCLEOTIDE SEQUENCE</scope>
    <source>
        <strain evidence="1">CHK121-14286</strain>
    </source>
</reference>
<name>A0A9D1J7Q8_9BACT</name>
<gene>
    <name evidence="1" type="ORF">IAC95_01455</name>
</gene>
<sequence length="148" mass="17070">MRIENMIPFLNSKDLGELAQSILKGELDINLTTLLPFMDEADVDKICLQLSENPQLMNKVNMSALYPFASEEYVDKIFLAGVRNGKMENSALPFVSDECLHKLVEEYVQNDSVNFEIDKLYPFLDDEDITLLFKTYIEKHKKTPTEQQ</sequence>
<reference evidence="1" key="1">
    <citation type="submission" date="2020-10" db="EMBL/GenBank/DDBJ databases">
        <authorList>
            <person name="Gilroy R."/>
        </authorList>
    </citation>
    <scope>NUCLEOTIDE SEQUENCE</scope>
    <source>
        <strain evidence="1">CHK121-14286</strain>
    </source>
</reference>
<dbReference type="Proteomes" id="UP000824200">
    <property type="component" value="Unassembled WGS sequence"/>
</dbReference>
<protein>
    <submittedName>
        <fullName evidence="1">Uncharacterized protein</fullName>
    </submittedName>
</protein>
<evidence type="ECO:0000313" key="2">
    <source>
        <dbReference type="Proteomes" id="UP000824200"/>
    </source>
</evidence>
<proteinExistence type="predicted"/>
<organism evidence="1 2">
    <name type="scientific">Candidatus Fimimonas gallinarum</name>
    <dbReference type="NCBI Taxonomy" id="2840821"/>
    <lineage>
        <taxon>Bacteria</taxon>
        <taxon>Pseudomonadati</taxon>
        <taxon>Myxococcota</taxon>
        <taxon>Myxococcia</taxon>
        <taxon>Myxococcales</taxon>
        <taxon>Cystobacterineae</taxon>
        <taxon>Myxococcaceae</taxon>
        <taxon>Myxococcaceae incertae sedis</taxon>
        <taxon>Candidatus Fimimonas</taxon>
    </lineage>
</organism>
<evidence type="ECO:0000313" key="1">
    <source>
        <dbReference type="EMBL" id="HIR65541.1"/>
    </source>
</evidence>
<accession>A0A9D1J7Q8</accession>
<dbReference type="EMBL" id="DVHL01000013">
    <property type="protein sequence ID" value="HIR65541.1"/>
    <property type="molecule type" value="Genomic_DNA"/>
</dbReference>